<dbReference type="AlphaFoldDB" id="A0A845ADZ2"/>
<accession>A0A845ADZ2</accession>
<evidence type="ECO:0000313" key="2">
    <source>
        <dbReference type="Proteomes" id="UP000460561"/>
    </source>
</evidence>
<sequence length="460" mass="51653">MNRFGLGAQPGAAFSGPPKRWLLNQLEQYKARSSITDTAPKTSEICKELFDYYKIDHELRREGNKKANAKRLQELHIEQLERSNAIYHHFVQLRFDDAVATQTPFLNRLIYFWSNHFAVSADNMYMSRLAGPFEFDAIRPNLMGTFGDMLMSVERHPAMLLYLNQAISVGANSARAKKVKATSSRKAGLNENLAREILELHTLGVLGGYDQHDVIEFAKALTGWTVAGMGRRRGVLEKGEEVPGRFHFQQNFHEPGSRTIMGRVYSDQQEGQAKSVLADLAVHPSTAHHIAVKLSRHFAGDDPPQQMVDRLEKVFLESGGYLPALYREIIASPEAWVSSPVKFKTPWEWAVSAQRALGMLKTDNVWNLIKQLGQPVWRPRQPAGYDDIASTWAGPDALMNRVRAANQLAQHSSPSQTPLAIAARVFPHGLSGHTVSAIERAESYQQAMTLLLVSPEMMRR</sequence>
<organism evidence="1 2">
    <name type="scientific">Altericroceibacterium indicum</name>
    <dbReference type="NCBI Taxonomy" id="374177"/>
    <lineage>
        <taxon>Bacteria</taxon>
        <taxon>Pseudomonadati</taxon>
        <taxon>Pseudomonadota</taxon>
        <taxon>Alphaproteobacteria</taxon>
        <taxon>Sphingomonadales</taxon>
        <taxon>Erythrobacteraceae</taxon>
        <taxon>Altericroceibacterium</taxon>
    </lineage>
</organism>
<comment type="caution">
    <text evidence="1">The sequence shown here is derived from an EMBL/GenBank/DDBJ whole genome shotgun (WGS) entry which is preliminary data.</text>
</comment>
<evidence type="ECO:0000313" key="1">
    <source>
        <dbReference type="EMBL" id="MXP27015.1"/>
    </source>
</evidence>
<dbReference type="EMBL" id="WTYQ01000006">
    <property type="protein sequence ID" value="MXP27015.1"/>
    <property type="molecule type" value="Genomic_DNA"/>
</dbReference>
<dbReference type="InterPro" id="IPR014917">
    <property type="entry name" value="DUF1800"/>
</dbReference>
<protein>
    <submittedName>
        <fullName evidence="1">DUF1800 family protein</fullName>
    </submittedName>
</protein>
<dbReference type="OrthoDB" id="9772295at2"/>
<gene>
    <name evidence="1" type="ORF">GRI39_13350</name>
</gene>
<dbReference type="Pfam" id="PF08811">
    <property type="entry name" value="DUF1800"/>
    <property type="match status" value="1"/>
</dbReference>
<reference evidence="1 2" key="1">
    <citation type="submission" date="2019-12" db="EMBL/GenBank/DDBJ databases">
        <title>Genomic-based taxomic classification of the family Erythrobacteraceae.</title>
        <authorList>
            <person name="Xu L."/>
        </authorList>
    </citation>
    <scope>NUCLEOTIDE SEQUENCE [LARGE SCALE GENOMIC DNA]</scope>
    <source>
        <strain evidence="1 2">DSM 18604</strain>
    </source>
</reference>
<keyword evidence="2" id="KW-1185">Reference proteome</keyword>
<proteinExistence type="predicted"/>
<dbReference type="Proteomes" id="UP000460561">
    <property type="component" value="Unassembled WGS sequence"/>
</dbReference>
<name>A0A845ADZ2_9SPHN</name>